<dbReference type="EMBL" id="CP036433">
    <property type="protein sequence ID" value="QDU93375.1"/>
    <property type="molecule type" value="Genomic_DNA"/>
</dbReference>
<protein>
    <recommendedName>
        <fullName evidence="4">EF-hand domain-containing protein</fullName>
    </recommendedName>
</protein>
<sequence>MRHYLVAAWGVVFLLVGSAGAATSLEQRLVRFDTNSDGELSVDERRAAAVLLRRERKDPSLRPSADRFPRGEEGALAAGERPELTTERMQQLRMQQWMMQQRMMMQRIQYLQAMRNQSLQSGGGGQSMLGMPGQGGPQRGGGQCQGGQRGPR</sequence>
<accession>A0A518DNG3</accession>
<gene>
    <name evidence="2" type="ORF">Pla8534_11550</name>
</gene>
<dbReference type="AlphaFoldDB" id="A0A518DNG3"/>
<evidence type="ECO:0000256" key="1">
    <source>
        <dbReference type="SAM" id="MobiDB-lite"/>
    </source>
</evidence>
<name>A0A518DNG3_9BACT</name>
<reference evidence="2 3" key="1">
    <citation type="submission" date="2019-02" db="EMBL/GenBank/DDBJ databases">
        <title>Deep-cultivation of Planctomycetes and their phenomic and genomic characterization uncovers novel biology.</title>
        <authorList>
            <person name="Wiegand S."/>
            <person name="Jogler M."/>
            <person name="Boedeker C."/>
            <person name="Pinto D."/>
            <person name="Vollmers J."/>
            <person name="Rivas-Marin E."/>
            <person name="Kohn T."/>
            <person name="Peeters S.H."/>
            <person name="Heuer A."/>
            <person name="Rast P."/>
            <person name="Oberbeckmann S."/>
            <person name="Bunk B."/>
            <person name="Jeske O."/>
            <person name="Meyerdierks A."/>
            <person name="Storesund J.E."/>
            <person name="Kallscheuer N."/>
            <person name="Luecker S."/>
            <person name="Lage O.M."/>
            <person name="Pohl T."/>
            <person name="Merkel B.J."/>
            <person name="Hornburger P."/>
            <person name="Mueller R.-W."/>
            <person name="Bruemmer F."/>
            <person name="Labrenz M."/>
            <person name="Spormann A.M."/>
            <person name="Op den Camp H."/>
            <person name="Overmann J."/>
            <person name="Amann R."/>
            <person name="Jetten M.S.M."/>
            <person name="Mascher T."/>
            <person name="Medema M.H."/>
            <person name="Devos D.P."/>
            <person name="Kaster A.-K."/>
            <person name="Ovreas L."/>
            <person name="Rohde M."/>
            <person name="Galperin M.Y."/>
            <person name="Jogler C."/>
        </authorList>
    </citation>
    <scope>NUCLEOTIDE SEQUENCE [LARGE SCALE GENOMIC DNA]</scope>
    <source>
        <strain evidence="2 3">Pla85_3_4</strain>
    </source>
</reference>
<feature type="compositionally biased region" description="Gly residues" evidence="1">
    <location>
        <begin position="121"/>
        <end position="152"/>
    </location>
</feature>
<keyword evidence="3" id="KW-1185">Reference proteome</keyword>
<evidence type="ECO:0008006" key="4">
    <source>
        <dbReference type="Google" id="ProtNLM"/>
    </source>
</evidence>
<feature type="region of interest" description="Disordered" evidence="1">
    <location>
        <begin position="118"/>
        <end position="152"/>
    </location>
</feature>
<organism evidence="2 3">
    <name type="scientific">Lignipirellula cremea</name>
    <dbReference type="NCBI Taxonomy" id="2528010"/>
    <lineage>
        <taxon>Bacteria</taxon>
        <taxon>Pseudomonadati</taxon>
        <taxon>Planctomycetota</taxon>
        <taxon>Planctomycetia</taxon>
        <taxon>Pirellulales</taxon>
        <taxon>Pirellulaceae</taxon>
        <taxon>Lignipirellula</taxon>
    </lineage>
</organism>
<feature type="compositionally biased region" description="Basic and acidic residues" evidence="1">
    <location>
        <begin position="56"/>
        <end position="73"/>
    </location>
</feature>
<feature type="region of interest" description="Disordered" evidence="1">
    <location>
        <begin position="56"/>
        <end position="82"/>
    </location>
</feature>
<dbReference type="RefSeq" id="WP_145050129.1">
    <property type="nucleotide sequence ID" value="NZ_CP036433.1"/>
</dbReference>
<evidence type="ECO:0000313" key="3">
    <source>
        <dbReference type="Proteomes" id="UP000317648"/>
    </source>
</evidence>
<dbReference type="Proteomes" id="UP000317648">
    <property type="component" value="Chromosome"/>
</dbReference>
<proteinExistence type="predicted"/>
<evidence type="ECO:0000313" key="2">
    <source>
        <dbReference type="EMBL" id="QDU93375.1"/>
    </source>
</evidence>
<dbReference type="KEGG" id="lcre:Pla8534_11550"/>